<keyword evidence="3" id="KW-1185">Reference proteome</keyword>
<dbReference type="Proteomes" id="UP001066276">
    <property type="component" value="Chromosome 4_2"/>
</dbReference>
<accession>A0AAV7SQ38</accession>
<gene>
    <name evidence="2" type="ORF">NDU88_006607</name>
</gene>
<evidence type="ECO:0000313" key="3">
    <source>
        <dbReference type="Proteomes" id="UP001066276"/>
    </source>
</evidence>
<dbReference type="EMBL" id="JANPWB010000008">
    <property type="protein sequence ID" value="KAJ1166199.1"/>
    <property type="molecule type" value="Genomic_DNA"/>
</dbReference>
<organism evidence="2 3">
    <name type="scientific">Pleurodeles waltl</name>
    <name type="common">Iberian ribbed newt</name>
    <dbReference type="NCBI Taxonomy" id="8319"/>
    <lineage>
        <taxon>Eukaryota</taxon>
        <taxon>Metazoa</taxon>
        <taxon>Chordata</taxon>
        <taxon>Craniata</taxon>
        <taxon>Vertebrata</taxon>
        <taxon>Euteleostomi</taxon>
        <taxon>Amphibia</taxon>
        <taxon>Batrachia</taxon>
        <taxon>Caudata</taxon>
        <taxon>Salamandroidea</taxon>
        <taxon>Salamandridae</taxon>
        <taxon>Pleurodelinae</taxon>
        <taxon>Pleurodeles</taxon>
    </lineage>
</organism>
<dbReference type="AlphaFoldDB" id="A0AAV7SQ38"/>
<evidence type="ECO:0000313" key="2">
    <source>
        <dbReference type="EMBL" id="KAJ1166199.1"/>
    </source>
</evidence>
<proteinExistence type="predicted"/>
<feature type="compositionally biased region" description="Polar residues" evidence="1">
    <location>
        <begin position="52"/>
        <end position="63"/>
    </location>
</feature>
<protein>
    <submittedName>
        <fullName evidence="2">Uncharacterized protein</fullName>
    </submittedName>
</protein>
<name>A0AAV7SQ38_PLEWA</name>
<feature type="region of interest" description="Disordered" evidence="1">
    <location>
        <begin position="35"/>
        <end position="108"/>
    </location>
</feature>
<feature type="compositionally biased region" description="Basic and acidic residues" evidence="1">
    <location>
        <begin position="35"/>
        <end position="49"/>
    </location>
</feature>
<sequence>MMLRGTLERGAMGIGTMKAKPPFVRKGEACFHLERVPSSKADSRAREAARGPSTQWHSENGTGCTRERPRDALPAARAHLHPGASRSQAQFIAFRNREPAESQPPGSF</sequence>
<comment type="caution">
    <text evidence="2">The sequence shown here is derived from an EMBL/GenBank/DDBJ whole genome shotgun (WGS) entry which is preliminary data.</text>
</comment>
<evidence type="ECO:0000256" key="1">
    <source>
        <dbReference type="SAM" id="MobiDB-lite"/>
    </source>
</evidence>
<reference evidence="2" key="1">
    <citation type="journal article" date="2022" name="bioRxiv">
        <title>Sequencing and chromosome-scale assembly of the giantPleurodeles waltlgenome.</title>
        <authorList>
            <person name="Brown T."/>
            <person name="Elewa A."/>
            <person name="Iarovenko S."/>
            <person name="Subramanian E."/>
            <person name="Araus A.J."/>
            <person name="Petzold A."/>
            <person name="Susuki M."/>
            <person name="Suzuki K.-i.T."/>
            <person name="Hayashi T."/>
            <person name="Toyoda A."/>
            <person name="Oliveira C."/>
            <person name="Osipova E."/>
            <person name="Leigh N.D."/>
            <person name="Simon A."/>
            <person name="Yun M.H."/>
        </authorList>
    </citation>
    <scope>NUCLEOTIDE SEQUENCE</scope>
    <source>
        <strain evidence="2">20211129_DDA</strain>
        <tissue evidence="2">Liver</tissue>
    </source>
</reference>